<keyword evidence="3" id="KW-1185">Reference proteome</keyword>
<dbReference type="EMBL" id="JBHUEE010000001">
    <property type="protein sequence ID" value="MFD1716798.1"/>
    <property type="molecule type" value="Genomic_DNA"/>
</dbReference>
<sequence>MATKEPTGMALAAAEREDLADFLAGLTPEQWRAPSLCAGWSVRDVVAHVISYDEIGWRGLPWRLLRGRLGGGDANAVSLRDYAQHSPEDLLALLRTHLTPRGLPAAFGGMIGLTDALIHHQDIRRPLGLPRTVPPERLAAALPRALAAPVLPAKQNAAGLRLVVTDLDLVHGDGPEVRGPGEALLLAVAGREAALTDLDGPGLATLTTRVSQGH</sequence>
<evidence type="ECO:0000259" key="1">
    <source>
        <dbReference type="Pfam" id="PF11716"/>
    </source>
</evidence>
<dbReference type="InterPro" id="IPR034660">
    <property type="entry name" value="DinB/YfiT-like"/>
</dbReference>
<dbReference type="NCBIfam" id="TIGR03083">
    <property type="entry name" value="maleylpyruvate isomerase family mycothiol-dependent enzyme"/>
    <property type="match status" value="1"/>
</dbReference>
<dbReference type="RefSeq" id="WP_388002222.1">
    <property type="nucleotide sequence ID" value="NZ_JBHUEE010000001.1"/>
</dbReference>
<proteinExistence type="predicted"/>
<dbReference type="Gene3D" id="1.20.120.450">
    <property type="entry name" value="dinb family like domain"/>
    <property type="match status" value="1"/>
</dbReference>
<keyword evidence="2" id="KW-0413">Isomerase</keyword>
<protein>
    <submittedName>
        <fullName evidence="2">Maleylpyruvate isomerase family mycothiol-dependent enzyme</fullName>
    </submittedName>
</protein>
<dbReference type="SUPFAM" id="SSF109854">
    <property type="entry name" value="DinB/YfiT-like putative metalloenzymes"/>
    <property type="match status" value="1"/>
</dbReference>
<accession>A0ABW4L053</accession>
<name>A0ABW4L053_9MICO</name>
<feature type="domain" description="Mycothiol-dependent maleylpyruvate isomerase metal-binding" evidence="1">
    <location>
        <begin position="13"/>
        <end position="97"/>
    </location>
</feature>
<evidence type="ECO:0000313" key="2">
    <source>
        <dbReference type="EMBL" id="MFD1716798.1"/>
    </source>
</evidence>
<dbReference type="InterPro" id="IPR017517">
    <property type="entry name" value="Maleyloyr_isom"/>
</dbReference>
<dbReference type="Pfam" id="PF11716">
    <property type="entry name" value="MDMPI_N"/>
    <property type="match status" value="1"/>
</dbReference>
<dbReference type="Proteomes" id="UP001597277">
    <property type="component" value="Unassembled WGS sequence"/>
</dbReference>
<gene>
    <name evidence="2" type="ORF">ACFSE6_03050</name>
</gene>
<reference evidence="3" key="1">
    <citation type="journal article" date="2019" name="Int. J. Syst. Evol. Microbiol.">
        <title>The Global Catalogue of Microorganisms (GCM) 10K type strain sequencing project: providing services to taxonomists for standard genome sequencing and annotation.</title>
        <authorList>
            <consortium name="The Broad Institute Genomics Platform"/>
            <consortium name="The Broad Institute Genome Sequencing Center for Infectious Disease"/>
            <person name="Wu L."/>
            <person name="Ma J."/>
        </authorList>
    </citation>
    <scope>NUCLEOTIDE SEQUENCE [LARGE SCALE GENOMIC DNA]</scope>
    <source>
        <strain evidence="3">JCM 17130</strain>
    </source>
</reference>
<dbReference type="GO" id="GO:0016853">
    <property type="term" value="F:isomerase activity"/>
    <property type="evidence" value="ECO:0007669"/>
    <property type="project" value="UniProtKB-KW"/>
</dbReference>
<dbReference type="InterPro" id="IPR024344">
    <property type="entry name" value="MDMPI_metal-binding"/>
</dbReference>
<evidence type="ECO:0000313" key="3">
    <source>
        <dbReference type="Proteomes" id="UP001597277"/>
    </source>
</evidence>
<organism evidence="2 3">
    <name type="scientific">Georgenia deserti</name>
    <dbReference type="NCBI Taxonomy" id="2093781"/>
    <lineage>
        <taxon>Bacteria</taxon>
        <taxon>Bacillati</taxon>
        <taxon>Actinomycetota</taxon>
        <taxon>Actinomycetes</taxon>
        <taxon>Micrococcales</taxon>
        <taxon>Bogoriellaceae</taxon>
        <taxon>Georgenia</taxon>
    </lineage>
</organism>
<comment type="caution">
    <text evidence="2">The sequence shown here is derived from an EMBL/GenBank/DDBJ whole genome shotgun (WGS) entry which is preliminary data.</text>
</comment>